<proteinExistence type="predicted"/>
<comment type="caution">
    <text evidence="3">The sequence shown here is derived from an EMBL/GenBank/DDBJ whole genome shotgun (WGS) entry which is preliminary data.</text>
</comment>
<dbReference type="SMART" id="SM00829">
    <property type="entry name" value="PKS_ER"/>
    <property type="match status" value="1"/>
</dbReference>
<dbReference type="Proteomes" id="UP000239209">
    <property type="component" value="Unassembled WGS sequence"/>
</dbReference>
<dbReference type="OrthoDB" id="9805663at2"/>
<reference evidence="3 4" key="1">
    <citation type="submission" date="2018-03" db="EMBL/GenBank/DDBJ databases">
        <title>Genomic Encyclopedia of Archaeal and Bacterial Type Strains, Phase II (KMG-II): from individual species to whole genera.</title>
        <authorList>
            <person name="Goeker M."/>
        </authorList>
    </citation>
    <scope>NUCLEOTIDE SEQUENCE [LARGE SCALE GENOMIC DNA]</scope>
    <source>
        <strain evidence="3 4">DSM 45348</strain>
    </source>
</reference>
<dbReference type="PANTHER" id="PTHR43205">
    <property type="entry name" value="PROSTAGLANDIN REDUCTASE"/>
    <property type="match status" value="1"/>
</dbReference>
<dbReference type="InterPro" id="IPR041694">
    <property type="entry name" value="ADH_N_2"/>
</dbReference>
<dbReference type="InterPro" id="IPR013149">
    <property type="entry name" value="ADH-like_C"/>
</dbReference>
<feature type="domain" description="Enoyl reductase (ER)" evidence="2">
    <location>
        <begin position="20"/>
        <end position="335"/>
    </location>
</feature>
<keyword evidence="1" id="KW-0560">Oxidoreductase</keyword>
<accession>A0A2T0S4H1</accession>
<keyword evidence="4" id="KW-1185">Reference proteome</keyword>
<dbReference type="InterPro" id="IPR011032">
    <property type="entry name" value="GroES-like_sf"/>
</dbReference>
<dbReference type="EMBL" id="PVZG01000008">
    <property type="protein sequence ID" value="PRY28315.1"/>
    <property type="molecule type" value="Genomic_DNA"/>
</dbReference>
<name>A0A2T0S4H1_9ACTN</name>
<dbReference type="Gene3D" id="3.90.180.10">
    <property type="entry name" value="Medium-chain alcohol dehydrogenases, catalytic domain"/>
    <property type="match status" value="1"/>
</dbReference>
<evidence type="ECO:0000313" key="3">
    <source>
        <dbReference type="EMBL" id="PRY28315.1"/>
    </source>
</evidence>
<dbReference type="InterPro" id="IPR045010">
    <property type="entry name" value="MDR_fam"/>
</dbReference>
<dbReference type="AlphaFoldDB" id="A0A2T0S4H1"/>
<dbReference type="InterPro" id="IPR036291">
    <property type="entry name" value="NAD(P)-bd_dom_sf"/>
</dbReference>
<dbReference type="InterPro" id="IPR020843">
    <property type="entry name" value="ER"/>
</dbReference>
<organism evidence="3 4">
    <name type="scientific">Pseudosporangium ferrugineum</name>
    <dbReference type="NCBI Taxonomy" id="439699"/>
    <lineage>
        <taxon>Bacteria</taxon>
        <taxon>Bacillati</taxon>
        <taxon>Actinomycetota</taxon>
        <taxon>Actinomycetes</taxon>
        <taxon>Micromonosporales</taxon>
        <taxon>Micromonosporaceae</taxon>
        <taxon>Pseudosporangium</taxon>
    </lineage>
</organism>
<evidence type="ECO:0000259" key="2">
    <source>
        <dbReference type="SMART" id="SM00829"/>
    </source>
</evidence>
<dbReference type="GO" id="GO:0016628">
    <property type="term" value="F:oxidoreductase activity, acting on the CH-CH group of donors, NAD or NADP as acceptor"/>
    <property type="evidence" value="ECO:0007669"/>
    <property type="project" value="InterPro"/>
</dbReference>
<dbReference type="Pfam" id="PF00107">
    <property type="entry name" value="ADH_zinc_N"/>
    <property type="match status" value="1"/>
</dbReference>
<dbReference type="PANTHER" id="PTHR43205:SF7">
    <property type="entry name" value="PROSTAGLANDIN REDUCTASE 1"/>
    <property type="match status" value="1"/>
</dbReference>
<protein>
    <recommendedName>
        <fullName evidence="2">Enoyl reductase (ER) domain-containing protein</fullName>
    </recommendedName>
</protein>
<evidence type="ECO:0000256" key="1">
    <source>
        <dbReference type="ARBA" id="ARBA00023002"/>
    </source>
</evidence>
<sequence>MAIALTNRAFLLRGRPAKLTDPAPLELVERPVGALADGQALVRTLLLSVDPSSRIFMSDIRSDQPPVAVGAVMRGLALGRVAASRRADLPVGTHVLGLTGWQDFAVVDAGTMLMPLPGPLPAEPELLLGVLGMTGVTAWVAVELADPRPGETVVVPAAAGAVGSIAGQLAAERGARVVGLAGGPGKCRYVVEELGFDACVDRHAPDWRDRLDAATRDGIDVDVELAGGEIFDHVLGRLNRHARVVLGGMIADYSADPAHRHGVRNLVQVVEQGATVRGLLLGDHLDRFEQIVGELATRVADGRLRHAQEVVDGLENAPAALDRLVRGDNRGKVVVRVA</sequence>
<dbReference type="SUPFAM" id="SSF51735">
    <property type="entry name" value="NAD(P)-binding Rossmann-fold domains"/>
    <property type="match status" value="1"/>
</dbReference>
<dbReference type="SUPFAM" id="SSF50129">
    <property type="entry name" value="GroES-like"/>
    <property type="match status" value="1"/>
</dbReference>
<dbReference type="Gene3D" id="3.40.50.720">
    <property type="entry name" value="NAD(P)-binding Rossmann-like Domain"/>
    <property type="match status" value="1"/>
</dbReference>
<dbReference type="Pfam" id="PF16884">
    <property type="entry name" value="ADH_N_2"/>
    <property type="match status" value="1"/>
</dbReference>
<gene>
    <name evidence="3" type="ORF">CLV70_108107</name>
</gene>
<dbReference type="RefSeq" id="WP_106127945.1">
    <property type="nucleotide sequence ID" value="NZ_PVZG01000008.1"/>
</dbReference>
<evidence type="ECO:0000313" key="4">
    <source>
        <dbReference type="Proteomes" id="UP000239209"/>
    </source>
</evidence>
<dbReference type="CDD" id="cd05288">
    <property type="entry name" value="PGDH"/>
    <property type="match status" value="1"/>
</dbReference>